<keyword evidence="1" id="KW-0812">Transmembrane</keyword>
<feature type="transmembrane region" description="Helical" evidence="1">
    <location>
        <begin position="102"/>
        <end position="120"/>
    </location>
</feature>
<reference evidence="2 3" key="1">
    <citation type="submission" date="2018-11" db="EMBL/GenBank/DDBJ databases">
        <title>The genome draft of YIM 96095.</title>
        <authorList>
            <person name="Tang S.-K."/>
            <person name="Chunyu W.-X."/>
            <person name="Feng Y.-Z."/>
        </authorList>
    </citation>
    <scope>NUCLEOTIDE SEQUENCE [LARGE SCALE GENOMIC DNA]</scope>
    <source>
        <strain evidence="2 3">YIM 96095</strain>
    </source>
</reference>
<dbReference type="OrthoDB" id="3543219at2"/>
<keyword evidence="1" id="KW-0472">Membrane</keyword>
<dbReference type="EMBL" id="RJMB01000004">
    <property type="protein sequence ID" value="RNL85996.1"/>
    <property type="molecule type" value="Genomic_DNA"/>
</dbReference>
<organism evidence="2 3">
    <name type="scientific">Halostreptopolyspora alba</name>
    <dbReference type="NCBI Taxonomy" id="2487137"/>
    <lineage>
        <taxon>Bacteria</taxon>
        <taxon>Bacillati</taxon>
        <taxon>Actinomycetota</taxon>
        <taxon>Actinomycetes</taxon>
        <taxon>Streptosporangiales</taxon>
        <taxon>Nocardiopsidaceae</taxon>
        <taxon>Halostreptopolyspora</taxon>
    </lineage>
</organism>
<name>A0A3N0EDS4_9ACTN</name>
<feature type="transmembrane region" description="Helical" evidence="1">
    <location>
        <begin position="181"/>
        <end position="200"/>
    </location>
</feature>
<feature type="transmembrane region" description="Helical" evidence="1">
    <location>
        <begin position="12"/>
        <end position="31"/>
    </location>
</feature>
<feature type="transmembrane region" description="Helical" evidence="1">
    <location>
        <begin position="206"/>
        <end position="229"/>
    </location>
</feature>
<evidence type="ECO:0000313" key="3">
    <source>
        <dbReference type="Proteomes" id="UP000269198"/>
    </source>
</evidence>
<accession>A0A3N0EDS4</accession>
<evidence type="ECO:0000256" key="1">
    <source>
        <dbReference type="SAM" id="Phobius"/>
    </source>
</evidence>
<keyword evidence="1" id="KW-1133">Transmembrane helix</keyword>
<dbReference type="Proteomes" id="UP000269198">
    <property type="component" value="Unassembled WGS sequence"/>
</dbReference>
<feature type="transmembrane region" description="Helical" evidence="1">
    <location>
        <begin position="74"/>
        <end position="95"/>
    </location>
</feature>
<dbReference type="AlphaFoldDB" id="A0A3N0EDS4"/>
<dbReference type="RefSeq" id="WP_123200190.1">
    <property type="nucleotide sequence ID" value="NZ_RJMB01000004.1"/>
</dbReference>
<sequence length="244" mass="26374">MSTNEPWFPGRWVSGTALVLGPLLWLAGLLVRDHAQRTTVLDAEERAALEESVFAAPDQLALYEQNPGLVTTGYALFALGALVLWPAFAALARLCVERSPRLAIAGGVLLITCLFSRLYVTGVEQLAFQMVDVMGLERTTSEVLERYQEISYGPWRIAVTASALQYLGGPLLAAAAYRAGVLGTGRALLLVVWATVWSGVLKESDLLYAGLTALALCVALVPLGARMLLGRLPEPHGDRRLLSW</sequence>
<evidence type="ECO:0000313" key="2">
    <source>
        <dbReference type="EMBL" id="RNL85996.1"/>
    </source>
</evidence>
<proteinExistence type="predicted"/>
<gene>
    <name evidence="2" type="ORF">EFW17_05495</name>
</gene>
<keyword evidence="3" id="KW-1185">Reference proteome</keyword>
<comment type="caution">
    <text evidence="2">The sequence shown here is derived from an EMBL/GenBank/DDBJ whole genome shotgun (WGS) entry which is preliminary data.</text>
</comment>
<protein>
    <submittedName>
        <fullName evidence="2">Uncharacterized protein</fullName>
    </submittedName>
</protein>